<dbReference type="Proteomes" id="UP001595698">
    <property type="component" value="Unassembled WGS sequence"/>
</dbReference>
<dbReference type="Gene3D" id="3.40.1620.10">
    <property type="entry name" value="YefM-like domain"/>
    <property type="match status" value="1"/>
</dbReference>
<evidence type="ECO:0000256" key="1">
    <source>
        <dbReference type="ARBA" id="ARBA00009981"/>
    </source>
</evidence>
<gene>
    <name evidence="3" type="ORF">ACFOYY_00925</name>
</gene>
<organism evidence="3 4">
    <name type="scientific">Streptosporangium jomthongense</name>
    <dbReference type="NCBI Taxonomy" id="1193683"/>
    <lineage>
        <taxon>Bacteria</taxon>
        <taxon>Bacillati</taxon>
        <taxon>Actinomycetota</taxon>
        <taxon>Actinomycetes</taxon>
        <taxon>Streptosporangiales</taxon>
        <taxon>Streptosporangiaceae</taxon>
        <taxon>Streptosporangium</taxon>
    </lineage>
</organism>
<keyword evidence="4" id="KW-1185">Reference proteome</keyword>
<comment type="function">
    <text evidence="2">Antitoxin component of a type II toxin-antitoxin (TA) system.</text>
</comment>
<evidence type="ECO:0000256" key="2">
    <source>
        <dbReference type="RuleBase" id="RU362080"/>
    </source>
</evidence>
<evidence type="ECO:0000313" key="3">
    <source>
        <dbReference type="EMBL" id="MFC3978667.1"/>
    </source>
</evidence>
<dbReference type="SUPFAM" id="SSF143120">
    <property type="entry name" value="YefM-like"/>
    <property type="match status" value="1"/>
</dbReference>
<dbReference type="EMBL" id="JBHSBC010000001">
    <property type="protein sequence ID" value="MFC3978667.1"/>
    <property type="molecule type" value="Genomic_DNA"/>
</dbReference>
<comment type="caution">
    <text evidence="3">The sequence shown here is derived from an EMBL/GenBank/DDBJ whole genome shotgun (WGS) entry which is preliminary data.</text>
</comment>
<reference evidence="4" key="1">
    <citation type="journal article" date="2019" name="Int. J. Syst. Evol. Microbiol.">
        <title>The Global Catalogue of Microorganisms (GCM) 10K type strain sequencing project: providing services to taxonomists for standard genome sequencing and annotation.</title>
        <authorList>
            <consortium name="The Broad Institute Genomics Platform"/>
            <consortium name="The Broad Institute Genome Sequencing Center for Infectious Disease"/>
            <person name="Wu L."/>
            <person name="Ma J."/>
        </authorList>
    </citation>
    <scope>NUCLEOTIDE SEQUENCE [LARGE SCALE GENOMIC DNA]</scope>
    <source>
        <strain evidence="4">TBRC 7912</strain>
    </source>
</reference>
<sequence length="83" mass="9680">MGGWQLQEAKQRFSEVIRRALSEGPQTVTRHGEEVAVVIDITEYRRLRGETPDFGRFLLSAPDWDDDVEFPRDRDLPRTVHLD</sequence>
<accession>A0ABV8EUH0</accession>
<dbReference type="Pfam" id="PF02604">
    <property type="entry name" value="PhdYeFM_antitox"/>
    <property type="match status" value="1"/>
</dbReference>
<comment type="similarity">
    <text evidence="1 2">Belongs to the phD/YefM antitoxin family.</text>
</comment>
<name>A0ABV8EUH0_9ACTN</name>
<dbReference type="InterPro" id="IPR006442">
    <property type="entry name" value="Antitoxin_Phd/YefM"/>
</dbReference>
<dbReference type="InterPro" id="IPR036165">
    <property type="entry name" value="YefM-like_sf"/>
</dbReference>
<dbReference type="NCBIfam" id="TIGR01552">
    <property type="entry name" value="phd_fam"/>
    <property type="match status" value="1"/>
</dbReference>
<evidence type="ECO:0000313" key="4">
    <source>
        <dbReference type="Proteomes" id="UP001595698"/>
    </source>
</evidence>
<dbReference type="RefSeq" id="WP_362773636.1">
    <property type="nucleotide sequence ID" value="NZ_JBHSBC010000001.1"/>
</dbReference>
<protein>
    <recommendedName>
        <fullName evidence="2">Antitoxin</fullName>
    </recommendedName>
</protein>
<proteinExistence type="inferred from homology"/>